<dbReference type="WBParaSite" id="NBR_0000261101-mRNA-1">
    <property type="protein sequence ID" value="NBR_0000261101-mRNA-1"/>
    <property type="gene ID" value="NBR_0000261101"/>
</dbReference>
<reference evidence="4" key="1">
    <citation type="submission" date="2017-02" db="UniProtKB">
        <authorList>
            <consortium name="WormBaseParasite"/>
        </authorList>
    </citation>
    <scope>IDENTIFICATION</scope>
</reference>
<feature type="compositionally biased region" description="Basic and acidic residues" evidence="1">
    <location>
        <begin position="11"/>
        <end position="22"/>
    </location>
</feature>
<evidence type="ECO:0000313" key="3">
    <source>
        <dbReference type="Proteomes" id="UP000271162"/>
    </source>
</evidence>
<evidence type="ECO:0000313" key="2">
    <source>
        <dbReference type="EMBL" id="VDL66201.1"/>
    </source>
</evidence>
<feature type="compositionally biased region" description="Polar residues" evidence="1">
    <location>
        <begin position="24"/>
        <end position="50"/>
    </location>
</feature>
<name>A0A0N4XJA9_NIPBR</name>
<feature type="compositionally biased region" description="Basic residues" evidence="1">
    <location>
        <begin position="1"/>
        <end position="10"/>
    </location>
</feature>
<feature type="compositionally biased region" description="Basic residues" evidence="1">
    <location>
        <begin position="120"/>
        <end position="131"/>
    </location>
</feature>
<accession>A0A0N4XJA9</accession>
<dbReference type="EMBL" id="UYSL01003129">
    <property type="protein sequence ID" value="VDL66201.1"/>
    <property type="molecule type" value="Genomic_DNA"/>
</dbReference>
<protein>
    <submittedName>
        <fullName evidence="4">Transcriptional regulator ATRX homolog</fullName>
    </submittedName>
</protein>
<reference evidence="2 3" key="2">
    <citation type="submission" date="2018-11" db="EMBL/GenBank/DDBJ databases">
        <authorList>
            <consortium name="Pathogen Informatics"/>
        </authorList>
    </citation>
    <scope>NUCLEOTIDE SEQUENCE [LARGE SCALE GENOMIC DNA]</scope>
</reference>
<organism evidence="4">
    <name type="scientific">Nippostrongylus brasiliensis</name>
    <name type="common">Rat hookworm</name>
    <dbReference type="NCBI Taxonomy" id="27835"/>
    <lineage>
        <taxon>Eukaryota</taxon>
        <taxon>Metazoa</taxon>
        <taxon>Ecdysozoa</taxon>
        <taxon>Nematoda</taxon>
        <taxon>Chromadorea</taxon>
        <taxon>Rhabditida</taxon>
        <taxon>Rhabditina</taxon>
        <taxon>Rhabditomorpha</taxon>
        <taxon>Strongyloidea</taxon>
        <taxon>Heligmosomidae</taxon>
        <taxon>Nippostrongylus</taxon>
    </lineage>
</organism>
<keyword evidence="3" id="KW-1185">Reference proteome</keyword>
<dbReference type="STRING" id="27835.A0A0N4XJA9"/>
<feature type="compositionally biased region" description="Basic and acidic residues" evidence="1">
    <location>
        <begin position="52"/>
        <end position="81"/>
    </location>
</feature>
<evidence type="ECO:0000256" key="1">
    <source>
        <dbReference type="SAM" id="MobiDB-lite"/>
    </source>
</evidence>
<proteinExistence type="predicted"/>
<feature type="region of interest" description="Disordered" evidence="1">
    <location>
        <begin position="1"/>
        <end position="154"/>
    </location>
</feature>
<evidence type="ECO:0000313" key="4">
    <source>
        <dbReference type="WBParaSite" id="NBR_0000261101-mRNA-1"/>
    </source>
</evidence>
<dbReference type="AlphaFoldDB" id="A0A0N4XJA9"/>
<sequence length="304" mass="35316">MRKSKAKRRRSFDDNDSHREMRSTGVNTSIRRISSASQPALPKSTSTTDLTADAKLKSDEQIEQIIREEIQRVVSTKKRDLPAISDTSDEEDEAIEQRHQTVLKEKPEKKAKTKSDTAKKAGKKSSSKKTQVRSVEGKLVRIRGKGSEDEEADEENDREIIWVKRLTDKDADVGDFEVFEDDWEELNVNRPTGKDASRRYIHEKSIFQELTHLKRMQIQYGKVQERILVRSLVSNFCKMHGLDPSRFKFQTFYSWEKFLYDQLKLIYMEERARLSQARTAPSTRVSTAGRFETRMRQARAVPLV</sequence>
<dbReference type="Proteomes" id="UP000271162">
    <property type="component" value="Unassembled WGS sequence"/>
</dbReference>
<gene>
    <name evidence="2" type="ORF">NBR_LOCUS2612</name>
</gene>
<dbReference type="OMA" id="NDSHREM"/>
<feature type="compositionally biased region" description="Basic and acidic residues" evidence="1">
    <location>
        <begin position="95"/>
        <end position="119"/>
    </location>
</feature>